<dbReference type="SMART" id="SM00799">
    <property type="entry name" value="DENN"/>
    <property type="match status" value="1"/>
</dbReference>
<dbReference type="AlphaFoldDB" id="A0A9Q0PNU0"/>
<dbReference type="GO" id="GO:0031410">
    <property type="term" value="C:cytoplasmic vesicle"/>
    <property type="evidence" value="ECO:0007669"/>
    <property type="project" value="TreeGrafter"/>
</dbReference>
<evidence type="ECO:0000313" key="2">
    <source>
        <dbReference type="EMBL" id="KAJ6691452.1"/>
    </source>
</evidence>
<reference evidence="2" key="2">
    <citation type="journal article" date="2023" name="Int. J. Mol. Sci.">
        <title>De Novo Assembly and Annotation of 11 Diverse Shrub Willow (Salix) Genomes Reveals Novel Gene Organization in Sex-Linked Regions.</title>
        <authorList>
            <person name="Hyden B."/>
            <person name="Feng K."/>
            <person name="Yates T.B."/>
            <person name="Jawdy S."/>
            <person name="Cereghino C."/>
            <person name="Smart L.B."/>
            <person name="Muchero W."/>
        </authorList>
    </citation>
    <scope>NUCLEOTIDE SEQUENCE</scope>
    <source>
        <tissue evidence="2">Shoot tip</tissue>
    </source>
</reference>
<name>A0A9Q0PNU0_9ROSI</name>
<keyword evidence="3" id="KW-1185">Reference proteome</keyword>
<feature type="domain" description="UDENN" evidence="1">
    <location>
        <begin position="1"/>
        <end position="191"/>
    </location>
</feature>
<dbReference type="PANTHER" id="PTHR12296:SF21">
    <property type="entry name" value="DENN DOMAIN-CONTAINING PROTEIN 3"/>
    <property type="match status" value="1"/>
</dbReference>
<dbReference type="EMBL" id="JAPFFM010000018">
    <property type="protein sequence ID" value="KAJ6691452.1"/>
    <property type="molecule type" value="Genomic_DNA"/>
</dbReference>
<dbReference type="InterPro" id="IPR051696">
    <property type="entry name" value="DENN_Domain_GEFs"/>
</dbReference>
<evidence type="ECO:0000259" key="1">
    <source>
        <dbReference type="PROSITE" id="PS50211"/>
    </source>
</evidence>
<dbReference type="GO" id="GO:0032483">
    <property type="term" value="P:regulation of Rab protein signal transduction"/>
    <property type="evidence" value="ECO:0007669"/>
    <property type="project" value="TreeGrafter"/>
</dbReference>
<comment type="caution">
    <text evidence="2">The sequence shown here is derived from an EMBL/GenBank/DDBJ whole genome shotgun (WGS) entry which is preliminary data.</text>
</comment>
<reference evidence="2" key="1">
    <citation type="submission" date="2022-11" db="EMBL/GenBank/DDBJ databases">
        <authorList>
            <person name="Hyden B.L."/>
            <person name="Feng K."/>
            <person name="Yates T."/>
            <person name="Jawdy S."/>
            <person name="Smart L.B."/>
            <person name="Muchero W."/>
        </authorList>
    </citation>
    <scope>NUCLEOTIDE SEQUENCE</scope>
    <source>
        <tissue evidence="2">Shoot tip</tissue>
    </source>
</reference>
<dbReference type="Gene3D" id="3.40.50.11500">
    <property type="match status" value="1"/>
</dbReference>
<dbReference type="InterPro" id="IPR037516">
    <property type="entry name" value="Tripartite_DENN"/>
</dbReference>
<accession>A0A9Q0PNU0</accession>
<gene>
    <name evidence="2" type="ORF">OIU74_016037</name>
</gene>
<sequence>MALPNQQTVAYPSFKLVIVGDGGTCVLPAGVEFYPSGFDSNDSSTFPKSYPIVFTGSRQVSLVMEGSLIRSAIVSNVAFPIPGKDLVLFAIEKCLLSVEAPPKDGLPHVEISFQPLVQCLDVDNLLKRFTAVFLERRILLRSNKYSLSTLASEAICHLIYPFTWQHVYIPLLFFIGVDYFDAPTPYMTGLH</sequence>
<organism evidence="2 3">
    <name type="scientific">Salix koriyanagi</name>
    <dbReference type="NCBI Taxonomy" id="2511006"/>
    <lineage>
        <taxon>Eukaryota</taxon>
        <taxon>Viridiplantae</taxon>
        <taxon>Streptophyta</taxon>
        <taxon>Embryophyta</taxon>
        <taxon>Tracheophyta</taxon>
        <taxon>Spermatophyta</taxon>
        <taxon>Magnoliopsida</taxon>
        <taxon>eudicotyledons</taxon>
        <taxon>Gunneridae</taxon>
        <taxon>Pentapetalae</taxon>
        <taxon>rosids</taxon>
        <taxon>fabids</taxon>
        <taxon>Malpighiales</taxon>
        <taxon>Salicaceae</taxon>
        <taxon>Saliceae</taxon>
        <taxon>Salix</taxon>
    </lineage>
</organism>
<dbReference type="PANTHER" id="PTHR12296">
    <property type="entry name" value="DENN DOMAIN-CONTAINING PROTEIN 4"/>
    <property type="match status" value="1"/>
</dbReference>
<dbReference type="PROSITE" id="PS50211">
    <property type="entry name" value="DENN"/>
    <property type="match status" value="1"/>
</dbReference>
<dbReference type="InterPro" id="IPR001194">
    <property type="entry name" value="cDENN_dom"/>
</dbReference>
<proteinExistence type="predicted"/>
<protein>
    <submittedName>
        <fullName evidence="2">DENN DOMAIN-CONTAINING PROTEIN 3</fullName>
    </submittedName>
</protein>
<dbReference type="InterPro" id="IPR043153">
    <property type="entry name" value="DENN_C"/>
</dbReference>
<dbReference type="Pfam" id="PF02141">
    <property type="entry name" value="DENN"/>
    <property type="match status" value="1"/>
</dbReference>
<evidence type="ECO:0000313" key="3">
    <source>
        <dbReference type="Proteomes" id="UP001151752"/>
    </source>
</evidence>
<dbReference type="Proteomes" id="UP001151752">
    <property type="component" value="Chromosome 17"/>
</dbReference>